<evidence type="ECO:0000259" key="1">
    <source>
        <dbReference type="SMART" id="SM00849"/>
    </source>
</evidence>
<gene>
    <name evidence="2" type="ORF">M2283_003584</name>
</gene>
<evidence type="ECO:0000313" key="2">
    <source>
        <dbReference type="EMBL" id="MDH6216267.1"/>
    </source>
</evidence>
<sequence length="359" mass="38195">MNLPDGLIPVADGLHLWAPQHVGTWGFANCLLITSGGHAALVDTPYDRPMTEALIAAAGRELASGVTVRTIVNTHVNGDHTFGNGCFPGAEIIATRASAEHLCREPSPQQMHFLTHGTPPDEPLGWYAREHFGRYRYEDVETVPPTTTFSGRYDLQVGDIEAELIEVGPAHSAGDLIVHFPAQRVVCSGDVLFADDHPVHWDGPLSAIVAACETVLALDPEVVIPGHGPLMTPQDVRAYVDYLRELEALVHAHHAAGVPALDAAADILATGFHDHLGLPERVVILTAVEYRHLDGDTAEPNLVQLSAHAAAWAYRHRGPGSGSAAQAVRGEQVARAEQAGRAVVPAPASVGEAREGALD</sequence>
<comment type="caution">
    <text evidence="2">The sequence shown here is derived from an EMBL/GenBank/DDBJ whole genome shotgun (WGS) entry which is preliminary data.</text>
</comment>
<keyword evidence="2" id="KW-0456">Lyase</keyword>
<dbReference type="Proteomes" id="UP001160499">
    <property type="component" value="Unassembled WGS sequence"/>
</dbReference>
<dbReference type="PANTHER" id="PTHR42951">
    <property type="entry name" value="METALLO-BETA-LACTAMASE DOMAIN-CONTAINING"/>
    <property type="match status" value="1"/>
</dbReference>
<evidence type="ECO:0000313" key="3">
    <source>
        <dbReference type="Proteomes" id="UP001160499"/>
    </source>
</evidence>
<accession>A0ABT6LIZ5</accession>
<dbReference type="SMART" id="SM00849">
    <property type="entry name" value="Lactamase_B"/>
    <property type="match status" value="1"/>
</dbReference>
<dbReference type="Gene3D" id="3.60.15.10">
    <property type="entry name" value="Ribonuclease Z/Hydroxyacylglutathione hydrolase-like"/>
    <property type="match status" value="1"/>
</dbReference>
<dbReference type="RefSeq" id="WP_280877235.1">
    <property type="nucleotide sequence ID" value="NZ_JARXVH010000005.1"/>
</dbReference>
<organism evidence="2 3">
    <name type="scientific">Streptomyces pseudovenezuelae</name>
    <dbReference type="NCBI Taxonomy" id="67350"/>
    <lineage>
        <taxon>Bacteria</taxon>
        <taxon>Bacillati</taxon>
        <taxon>Actinomycetota</taxon>
        <taxon>Actinomycetes</taxon>
        <taxon>Kitasatosporales</taxon>
        <taxon>Streptomycetaceae</taxon>
        <taxon>Streptomyces</taxon>
        <taxon>Streptomyces aurantiacus group</taxon>
    </lineage>
</organism>
<dbReference type="EMBL" id="JARXVH010000005">
    <property type="protein sequence ID" value="MDH6216267.1"/>
    <property type="molecule type" value="Genomic_DNA"/>
</dbReference>
<dbReference type="SUPFAM" id="SSF56281">
    <property type="entry name" value="Metallo-hydrolase/oxidoreductase"/>
    <property type="match status" value="1"/>
</dbReference>
<dbReference type="GO" id="GO:0016829">
    <property type="term" value="F:lyase activity"/>
    <property type="evidence" value="ECO:0007669"/>
    <property type="project" value="UniProtKB-KW"/>
</dbReference>
<keyword evidence="3" id="KW-1185">Reference proteome</keyword>
<protein>
    <submittedName>
        <fullName evidence="2">Cyclase</fullName>
        <ecNumber evidence="2">4.-.-.-</ecNumber>
    </submittedName>
</protein>
<dbReference type="InterPro" id="IPR050855">
    <property type="entry name" value="NDM-1-like"/>
</dbReference>
<proteinExistence type="predicted"/>
<dbReference type="InterPro" id="IPR001279">
    <property type="entry name" value="Metallo-B-lactamas"/>
</dbReference>
<dbReference type="Pfam" id="PF00753">
    <property type="entry name" value="Lactamase_B"/>
    <property type="match status" value="1"/>
</dbReference>
<dbReference type="EC" id="4.-.-.-" evidence="2"/>
<reference evidence="2 3" key="1">
    <citation type="submission" date="2023-04" db="EMBL/GenBank/DDBJ databases">
        <title>Forest soil microbial communities from Buena Vista Peninsula, Colon Province, Panama.</title>
        <authorList>
            <person name="Bouskill N."/>
        </authorList>
    </citation>
    <scope>NUCLEOTIDE SEQUENCE [LARGE SCALE GENOMIC DNA]</scope>
    <source>
        <strain evidence="2 3">GGS1</strain>
    </source>
</reference>
<feature type="domain" description="Metallo-beta-lactamase" evidence="1">
    <location>
        <begin position="27"/>
        <end position="227"/>
    </location>
</feature>
<dbReference type="CDD" id="cd16282">
    <property type="entry name" value="metallo-hydrolase-like_MBL-fold"/>
    <property type="match status" value="1"/>
</dbReference>
<name>A0ABT6LIZ5_9ACTN</name>
<dbReference type="PANTHER" id="PTHR42951:SF4">
    <property type="entry name" value="ACYL-COENZYME A THIOESTERASE MBLAC2"/>
    <property type="match status" value="1"/>
</dbReference>
<dbReference type="InterPro" id="IPR036866">
    <property type="entry name" value="RibonucZ/Hydroxyglut_hydro"/>
</dbReference>